<dbReference type="PANTHER" id="PTHR10622:SF10">
    <property type="entry name" value="HET DOMAIN-CONTAINING PROTEIN"/>
    <property type="match status" value="1"/>
</dbReference>
<organism evidence="1 2">
    <name type="scientific">Podospora fimiseda</name>
    <dbReference type="NCBI Taxonomy" id="252190"/>
    <lineage>
        <taxon>Eukaryota</taxon>
        <taxon>Fungi</taxon>
        <taxon>Dikarya</taxon>
        <taxon>Ascomycota</taxon>
        <taxon>Pezizomycotina</taxon>
        <taxon>Sordariomycetes</taxon>
        <taxon>Sordariomycetidae</taxon>
        <taxon>Sordariales</taxon>
        <taxon>Podosporaceae</taxon>
        <taxon>Podospora</taxon>
    </lineage>
</organism>
<protein>
    <submittedName>
        <fullName evidence="1">HET domain-containing protein</fullName>
    </submittedName>
</protein>
<dbReference type="Proteomes" id="UP001301958">
    <property type="component" value="Unassembled WGS sequence"/>
</dbReference>
<accession>A0AAN7GTJ5</accession>
<reference evidence="1" key="2">
    <citation type="submission" date="2023-05" db="EMBL/GenBank/DDBJ databases">
        <authorList>
            <consortium name="Lawrence Berkeley National Laboratory"/>
            <person name="Steindorff A."/>
            <person name="Hensen N."/>
            <person name="Bonometti L."/>
            <person name="Westerberg I."/>
            <person name="Brannstrom I.O."/>
            <person name="Guillou S."/>
            <person name="Cros-Aarteil S."/>
            <person name="Calhoun S."/>
            <person name="Haridas S."/>
            <person name="Kuo A."/>
            <person name="Mondo S."/>
            <person name="Pangilinan J."/>
            <person name="Riley R."/>
            <person name="Labutti K."/>
            <person name="Andreopoulos B."/>
            <person name="Lipzen A."/>
            <person name="Chen C."/>
            <person name="Yanf M."/>
            <person name="Daum C."/>
            <person name="Ng V."/>
            <person name="Clum A."/>
            <person name="Ohm R."/>
            <person name="Martin F."/>
            <person name="Silar P."/>
            <person name="Natvig D."/>
            <person name="Lalanne C."/>
            <person name="Gautier V."/>
            <person name="Ament-Velasquez S.L."/>
            <person name="Kruys A."/>
            <person name="Hutchinson M.I."/>
            <person name="Powell A.J."/>
            <person name="Barry K."/>
            <person name="Miller A.N."/>
            <person name="Grigoriev I.V."/>
            <person name="Debuchy R."/>
            <person name="Gladieux P."/>
            <person name="Thoren M.H."/>
            <person name="Johannesson H."/>
        </authorList>
    </citation>
    <scope>NUCLEOTIDE SEQUENCE</scope>
    <source>
        <strain evidence="1">CBS 990.96</strain>
    </source>
</reference>
<keyword evidence="2" id="KW-1185">Reference proteome</keyword>
<comment type="caution">
    <text evidence="1">The sequence shown here is derived from an EMBL/GenBank/DDBJ whole genome shotgun (WGS) entry which is preliminary data.</text>
</comment>
<sequence>MEDGLDWAWIDTCCIDKTSSSELSESINSMYTWYLKSTVCYVYMEDVGPQLDTDKHLDSNGWGPELQRSFRDSSWFMRGWTLQELIAPARVDFYAYDWTELGTKLSLIDVLVEITSIPESVLTSPGAIKEVCAAERMRWAARRITTREEDMAYCLFGLFGINMPLLYGEGRNAFVRLQNEILRTLDDYTILAWSWKNDKANRSCCISTHPAAFDDVQLEWSDRRKVGYSRIQFQRQPSILIVAPGGALSNHQMRDMWTPTPTNRGLQVTLFARLVSEGQPEGEITVVAWLFSNIKTKPLNKTDLVGVLLHLKPIAIGVQRRYQETDSSSVWGSACSGYPMSARRADPENLILISPREWPDLVPVNMYLQTTTAISKVITCVPKGILQQRLQKCIITLSGDIQLEESRPPVRTVAQGKHECQWREFALSCGGKSTVPAIALYFSRTCTPDSRGKSGIVVIVNIGSDGIHDTCYARERTWRTARTVATNDKRQATFDELVRSLAWTEPERQADRSVLVTKDGGICRLTLKRRAVDDTNVHLCLSISYKAR</sequence>
<dbReference type="AlphaFoldDB" id="A0AAN7GTJ5"/>
<dbReference type="PANTHER" id="PTHR10622">
    <property type="entry name" value="HET DOMAIN-CONTAINING PROTEIN"/>
    <property type="match status" value="1"/>
</dbReference>
<evidence type="ECO:0000313" key="2">
    <source>
        <dbReference type="Proteomes" id="UP001301958"/>
    </source>
</evidence>
<reference evidence="1" key="1">
    <citation type="journal article" date="2023" name="Mol. Phylogenet. Evol.">
        <title>Genome-scale phylogeny and comparative genomics of the fungal order Sordariales.</title>
        <authorList>
            <person name="Hensen N."/>
            <person name="Bonometti L."/>
            <person name="Westerberg I."/>
            <person name="Brannstrom I.O."/>
            <person name="Guillou S."/>
            <person name="Cros-Aarteil S."/>
            <person name="Calhoun S."/>
            <person name="Haridas S."/>
            <person name="Kuo A."/>
            <person name="Mondo S."/>
            <person name="Pangilinan J."/>
            <person name="Riley R."/>
            <person name="LaButti K."/>
            <person name="Andreopoulos B."/>
            <person name="Lipzen A."/>
            <person name="Chen C."/>
            <person name="Yan M."/>
            <person name="Daum C."/>
            <person name="Ng V."/>
            <person name="Clum A."/>
            <person name="Steindorff A."/>
            <person name="Ohm R.A."/>
            <person name="Martin F."/>
            <person name="Silar P."/>
            <person name="Natvig D.O."/>
            <person name="Lalanne C."/>
            <person name="Gautier V."/>
            <person name="Ament-Velasquez S.L."/>
            <person name="Kruys A."/>
            <person name="Hutchinson M.I."/>
            <person name="Powell A.J."/>
            <person name="Barry K."/>
            <person name="Miller A.N."/>
            <person name="Grigoriev I.V."/>
            <person name="Debuchy R."/>
            <person name="Gladieux P."/>
            <person name="Hiltunen Thoren M."/>
            <person name="Johannesson H."/>
        </authorList>
    </citation>
    <scope>NUCLEOTIDE SEQUENCE</scope>
    <source>
        <strain evidence="1">CBS 990.96</strain>
    </source>
</reference>
<evidence type="ECO:0000313" key="1">
    <source>
        <dbReference type="EMBL" id="KAK4224522.1"/>
    </source>
</evidence>
<dbReference type="EMBL" id="MU865390">
    <property type="protein sequence ID" value="KAK4224522.1"/>
    <property type="molecule type" value="Genomic_DNA"/>
</dbReference>
<name>A0AAN7GTJ5_9PEZI</name>
<proteinExistence type="predicted"/>
<gene>
    <name evidence="1" type="ORF">QBC38DRAFT_514783</name>
</gene>